<dbReference type="GO" id="GO:0032259">
    <property type="term" value="P:methylation"/>
    <property type="evidence" value="ECO:0007669"/>
    <property type="project" value="UniProtKB-KW"/>
</dbReference>
<evidence type="ECO:0000313" key="3">
    <source>
        <dbReference type="Proteomes" id="UP001210231"/>
    </source>
</evidence>
<dbReference type="EMBL" id="JAQGEF010000010">
    <property type="protein sequence ID" value="MDA3615117.1"/>
    <property type="molecule type" value="Genomic_DNA"/>
</dbReference>
<dbReference type="Gene3D" id="3.40.50.150">
    <property type="entry name" value="Vaccinia Virus protein VP39"/>
    <property type="match status" value="1"/>
</dbReference>
<gene>
    <name evidence="2" type="ORF">O3P16_09885</name>
</gene>
<feature type="domain" description="Methyltransferase type 11" evidence="1">
    <location>
        <begin position="40"/>
        <end position="125"/>
    </location>
</feature>
<dbReference type="InterPro" id="IPR029063">
    <property type="entry name" value="SAM-dependent_MTases_sf"/>
</dbReference>
<accession>A0ABT4ULB9</accession>
<keyword evidence="3" id="KW-1185">Reference proteome</keyword>
<sequence>MHSINKEFNPSIFHPGYLIRKNLLRNLIKNKNLVKGKVMDLGCGSKPYKSLFNFDEYIGVDIDNNPGHPHDNEDIDVYYNGKDLPFENDTFDTIFCSEVFEHVFELESLLEEIYRVLKTGGILLFTCPFSFPEHEQPNDYARYTSFSMKYLLEKKKFKNVNVLKSGTMIESIGQLKVLYFHHAIIPKFRKIPVLRQIIRMSGYLLINGKAAILSKLLPNSDTLYLNNIVNAQK</sequence>
<organism evidence="2 3">
    <name type="scientific">Polluticaenibacter yanchengensis</name>
    <dbReference type="NCBI Taxonomy" id="3014562"/>
    <lineage>
        <taxon>Bacteria</taxon>
        <taxon>Pseudomonadati</taxon>
        <taxon>Bacteroidota</taxon>
        <taxon>Chitinophagia</taxon>
        <taxon>Chitinophagales</taxon>
        <taxon>Chitinophagaceae</taxon>
        <taxon>Polluticaenibacter</taxon>
    </lineage>
</organism>
<keyword evidence="2" id="KW-0489">Methyltransferase</keyword>
<dbReference type="Pfam" id="PF08241">
    <property type="entry name" value="Methyltransf_11"/>
    <property type="match status" value="1"/>
</dbReference>
<proteinExistence type="predicted"/>
<reference evidence="2 3" key="1">
    <citation type="submission" date="2022-12" db="EMBL/GenBank/DDBJ databases">
        <title>Chitinophagaceae gen. sp. nov., a new member of the family Chitinophagaceae, isolated from soil in a chemical factory.</title>
        <authorList>
            <person name="Ke Z."/>
        </authorList>
    </citation>
    <scope>NUCLEOTIDE SEQUENCE [LARGE SCALE GENOMIC DNA]</scope>
    <source>
        <strain evidence="2 3">LY-5</strain>
    </source>
</reference>
<dbReference type="RefSeq" id="WP_407031441.1">
    <property type="nucleotide sequence ID" value="NZ_JAQGEF010000010.1"/>
</dbReference>
<evidence type="ECO:0000313" key="2">
    <source>
        <dbReference type="EMBL" id="MDA3615117.1"/>
    </source>
</evidence>
<dbReference type="InterPro" id="IPR013216">
    <property type="entry name" value="Methyltransf_11"/>
</dbReference>
<dbReference type="GO" id="GO:0008168">
    <property type="term" value="F:methyltransferase activity"/>
    <property type="evidence" value="ECO:0007669"/>
    <property type="project" value="UniProtKB-KW"/>
</dbReference>
<name>A0ABT4ULB9_9BACT</name>
<evidence type="ECO:0000259" key="1">
    <source>
        <dbReference type="Pfam" id="PF08241"/>
    </source>
</evidence>
<dbReference type="Proteomes" id="UP001210231">
    <property type="component" value="Unassembled WGS sequence"/>
</dbReference>
<dbReference type="CDD" id="cd02440">
    <property type="entry name" value="AdoMet_MTases"/>
    <property type="match status" value="1"/>
</dbReference>
<dbReference type="SUPFAM" id="SSF53335">
    <property type="entry name" value="S-adenosyl-L-methionine-dependent methyltransferases"/>
    <property type="match status" value="1"/>
</dbReference>
<keyword evidence="2" id="KW-0808">Transferase</keyword>
<protein>
    <submittedName>
        <fullName evidence="2">Class I SAM-dependent methyltransferase</fullName>
    </submittedName>
</protein>
<comment type="caution">
    <text evidence="2">The sequence shown here is derived from an EMBL/GenBank/DDBJ whole genome shotgun (WGS) entry which is preliminary data.</text>
</comment>
<dbReference type="PANTHER" id="PTHR43861">
    <property type="entry name" value="TRANS-ACONITATE 2-METHYLTRANSFERASE-RELATED"/>
    <property type="match status" value="1"/>
</dbReference>